<protein>
    <recommendedName>
        <fullName evidence="2">BSD domain-containing protein</fullName>
    </recommendedName>
</protein>
<dbReference type="AlphaFoldDB" id="A0ABD2YZS2"/>
<feature type="domain" description="BSD" evidence="2">
    <location>
        <begin position="144"/>
        <end position="189"/>
    </location>
</feature>
<proteinExistence type="predicted"/>
<dbReference type="PANTHER" id="PTHR31923">
    <property type="entry name" value="BSD DOMAIN-CONTAINING PROTEIN"/>
    <property type="match status" value="1"/>
</dbReference>
<dbReference type="InterPro" id="IPR005607">
    <property type="entry name" value="BSD_dom"/>
</dbReference>
<dbReference type="InterPro" id="IPR035925">
    <property type="entry name" value="BSD_dom_sf"/>
</dbReference>
<feature type="compositionally biased region" description="Acidic residues" evidence="1">
    <location>
        <begin position="251"/>
        <end position="271"/>
    </location>
</feature>
<accession>A0ABD2YZS2</accession>
<dbReference type="EMBL" id="JBJUIK010000011">
    <property type="protein sequence ID" value="KAL3512404.1"/>
    <property type="molecule type" value="Genomic_DNA"/>
</dbReference>
<dbReference type="PANTHER" id="PTHR31923:SF1">
    <property type="entry name" value="BSD DOMAIN-CONTAINING PROTEIN"/>
    <property type="match status" value="1"/>
</dbReference>
<dbReference type="SUPFAM" id="SSF140383">
    <property type="entry name" value="BSD domain-like"/>
    <property type="match status" value="1"/>
</dbReference>
<evidence type="ECO:0000256" key="1">
    <source>
        <dbReference type="SAM" id="MobiDB-lite"/>
    </source>
</evidence>
<evidence type="ECO:0000313" key="4">
    <source>
        <dbReference type="Proteomes" id="UP001630127"/>
    </source>
</evidence>
<evidence type="ECO:0000259" key="2">
    <source>
        <dbReference type="PROSITE" id="PS50858"/>
    </source>
</evidence>
<feature type="compositionally biased region" description="Polar residues" evidence="1">
    <location>
        <begin position="219"/>
        <end position="239"/>
    </location>
</feature>
<sequence>MEFWQRARSFAEEAAKRSQELTNGISPSKLSDVVSEASKYSKEFAAEASKKSMEIAAEAFKRADQIKSQLPPAAVALSNLVETSSPTAATAVSEADLVRFGVTEELRDFVKGITINTFRDFPLEDDSEMSDIPAVSNVRQDLAEWQEKHAKLVLATVNEIRKLRYELCPRVMKERKFWRIYFMLVSSHVDPYEKRYLEEEKQKAAEKLPENVVKDISPAGTTSGAAVGANQKSKNATSEQDLDVFLLGDTGDSDDGPDDGDDGFDDDFDKI</sequence>
<dbReference type="SMART" id="SM00751">
    <property type="entry name" value="BSD"/>
    <property type="match status" value="1"/>
</dbReference>
<dbReference type="Gene3D" id="1.10.3970.10">
    <property type="entry name" value="BSD domain"/>
    <property type="match status" value="1"/>
</dbReference>
<dbReference type="Pfam" id="PF03909">
    <property type="entry name" value="BSD"/>
    <property type="match status" value="1"/>
</dbReference>
<reference evidence="3 4" key="1">
    <citation type="submission" date="2024-11" db="EMBL/GenBank/DDBJ databases">
        <title>A near-complete genome assembly of Cinchona calisaya.</title>
        <authorList>
            <person name="Lian D.C."/>
            <person name="Zhao X.W."/>
            <person name="Wei L."/>
        </authorList>
    </citation>
    <scope>NUCLEOTIDE SEQUENCE [LARGE SCALE GENOMIC DNA]</scope>
    <source>
        <tissue evidence="3">Nenye</tissue>
    </source>
</reference>
<comment type="caution">
    <text evidence="3">The sequence shown here is derived from an EMBL/GenBank/DDBJ whole genome shotgun (WGS) entry which is preliminary data.</text>
</comment>
<feature type="region of interest" description="Disordered" evidence="1">
    <location>
        <begin position="208"/>
        <end position="271"/>
    </location>
</feature>
<dbReference type="Proteomes" id="UP001630127">
    <property type="component" value="Unassembled WGS sequence"/>
</dbReference>
<keyword evidence="4" id="KW-1185">Reference proteome</keyword>
<dbReference type="PROSITE" id="PS50858">
    <property type="entry name" value="BSD"/>
    <property type="match status" value="1"/>
</dbReference>
<evidence type="ECO:0000313" key="3">
    <source>
        <dbReference type="EMBL" id="KAL3512404.1"/>
    </source>
</evidence>
<name>A0ABD2YZS2_9GENT</name>
<organism evidence="3 4">
    <name type="scientific">Cinchona calisaya</name>
    <dbReference type="NCBI Taxonomy" id="153742"/>
    <lineage>
        <taxon>Eukaryota</taxon>
        <taxon>Viridiplantae</taxon>
        <taxon>Streptophyta</taxon>
        <taxon>Embryophyta</taxon>
        <taxon>Tracheophyta</taxon>
        <taxon>Spermatophyta</taxon>
        <taxon>Magnoliopsida</taxon>
        <taxon>eudicotyledons</taxon>
        <taxon>Gunneridae</taxon>
        <taxon>Pentapetalae</taxon>
        <taxon>asterids</taxon>
        <taxon>lamiids</taxon>
        <taxon>Gentianales</taxon>
        <taxon>Rubiaceae</taxon>
        <taxon>Cinchonoideae</taxon>
        <taxon>Cinchoneae</taxon>
        <taxon>Cinchona</taxon>
    </lineage>
</organism>
<gene>
    <name evidence="3" type="ORF">ACH5RR_025121</name>
</gene>